<keyword evidence="1" id="KW-0812">Transmembrane</keyword>
<comment type="caution">
    <text evidence="2">The sequence shown here is derived from an EMBL/GenBank/DDBJ whole genome shotgun (WGS) entry which is preliminary data.</text>
</comment>
<dbReference type="Pfam" id="PF06170">
    <property type="entry name" value="DUF983"/>
    <property type="match status" value="1"/>
</dbReference>
<feature type="transmembrane region" description="Helical" evidence="1">
    <location>
        <begin position="66"/>
        <end position="86"/>
    </location>
</feature>
<name>A0A2T0RUS7_9RHOB</name>
<accession>A0A2T0RUS7</accession>
<reference evidence="2 3" key="1">
    <citation type="submission" date="2018-03" db="EMBL/GenBank/DDBJ databases">
        <title>Genomic Encyclopedia of Archaeal and Bacterial Type Strains, Phase II (KMG-II): from individual species to whole genera.</title>
        <authorList>
            <person name="Goeker M."/>
        </authorList>
    </citation>
    <scope>NUCLEOTIDE SEQUENCE [LARGE SCALE GENOMIC DNA]</scope>
    <source>
        <strain evidence="2 3">DSM 29328</strain>
    </source>
</reference>
<dbReference type="AlphaFoldDB" id="A0A2T0RUS7"/>
<dbReference type="InterPro" id="IPR009325">
    <property type="entry name" value="DUF983"/>
</dbReference>
<dbReference type="InterPro" id="IPR024064">
    <property type="entry name" value="FdhE-like_sf"/>
</dbReference>
<dbReference type="RefSeq" id="WP_106203861.1">
    <property type="nucleotide sequence ID" value="NZ_PVTD01000002.1"/>
</dbReference>
<dbReference type="Proteomes" id="UP000239480">
    <property type="component" value="Unassembled WGS sequence"/>
</dbReference>
<keyword evidence="1" id="KW-1133">Transmembrane helix</keyword>
<proteinExistence type="predicted"/>
<evidence type="ECO:0000256" key="1">
    <source>
        <dbReference type="SAM" id="Phobius"/>
    </source>
</evidence>
<sequence>MQTPNTGAALAAVEERPLKRAMARGWRRRCPKCGSGPLFSGYLKVADHCAVCGEAFHHQRADDGPAYLTILIVAHMVGFALHLLYSQLRLDPLIMATVLSILCVAASLYLLPRIKGAFVALQWSRRMHGFGREPAPPAKGHETGA</sequence>
<keyword evidence="3" id="KW-1185">Reference proteome</keyword>
<gene>
    <name evidence="2" type="ORF">CLV78_10287</name>
</gene>
<organism evidence="2 3">
    <name type="scientific">Aliiruegeria haliotis</name>
    <dbReference type="NCBI Taxonomy" id="1280846"/>
    <lineage>
        <taxon>Bacteria</taxon>
        <taxon>Pseudomonadati</taxon>
        <taxon>Pseudomonadota</taxon>
        <taxon>Alphaproteobacteria</taxon>
        <taxon>Rhodobacterales</taxon>
        <taxon>Roseobacteraceae</taxon>
        <taxon>Aliiruegeria</taxon>
    </lineage>
</organism>
<evidence type="ECO:0000313" key="2">
    <source>
        <dbReference type="EMBL" id="PRY24914.1"/>
    </source>
</evidence>
<evidence type="ECO:0000313" key="3">
    <source>
        <dbReference type="Proteomes" id="UP000239480"/>
    </source>
</evidence>
<keyword evidence="1" id="KW-0472">Membrane</keyword>
<dbReference type="EMBL" id="PVTD01000002">
    <property type="protein sequence ID" value="PRY24914.1"/>
    <property type="molecule type" value="Genomic_DNA"/>
</dbReference>
<protein>
    <submittedName>
        <fullName evidence="2">Uncharacterized protein (DUF983 family)</fullName>
    </submittedName>
</protein>
<dbReference type="SUPFAM" id="SSF144020">
    <property type="entry name" value="FdhE-like"/>
    <property type="match status" value="1"/>
</dbReference>
<dbReference type="OrthoDB" id="9799456at2"/>
<feature type="transmembrane region" description="Helical" evidence="1">
    <location>
        <begin position="92"/>
        <end position="111"/>
    </location>
</feature>